<protein>
    <recommendedName>
        <fullName evidence="1">Ig-like domain-containing protein</fullName>
    </recommendedName>
</protein>
<dbReference type="AlphaFoldDB" id="A0A8S2TPN8"/>
<dbReference type="SMART" id="SM00408">
    <property type="entry name" value="IGc2"/>
    <property type="match status" value="1"/>
</dbReference>
<organism evidence="2 3">
    <name type="scientific">Rotaria magnacalcarata</name>
    <dbReference type="NCBI Taxonomy" id="392030"/>
    <lineage>
        <taxon>Eukaryota</taxon>
        <taxon>Metazoa</taxon>
        <taxon>Spiralia</taxon>
        <taxon>Gnathifera</taxon>
        <taxon>Rotifera</taxon>
        <taxon>Eurotatoria</taxon>
        <taxon>Bdelloidea</taxon>
        <taxon>Philodinida</taxon>
        <taxon>Philodinidae</taxon>
        <taxon>Rotaria</taxon>
    </lineage>
</organism>
<dbReference type="InterPro" id="IPR013783">
    <property type="entry name" value="Ig-like_fold"/>
</dbReference>
<comment type="caution">
    <text evidence="2">The sequence shown here is derived from an EMBL/GenBank/DDBJ whole genome shotgun (WGS) entry which is preliminary data.</text>
</comment>
<dbReference type="Proteomes" id="UP000681967">
    <property type="component" value="Unassembled WGS sequence"/>
</dbReference>
<dbReference type="Pfam" id="PF13927">
    <property type="entry name" value="Ig_3"/>
    <property type="match status" value="1"/>
</dbReference>
<proteinExistence type="predicted"/>
<feature type="domain" description="Ig-like" evidence="1">
    <location>
        <begin position="1"/>
        <end position="55"/>
    </location>
</feature>
<gene>
    <name evidence="2" type="ORF">BYL167_LOCUS27405</name>
</gene>
<accession>A0A8S2TPN8</accession>
<evidence type="ECO:0000313" key="2">
    <source>
        <dbReference type="EMBL" id="CAF4298857.1"/>
    </source>
</evidence>
<dbReference type="InterPro" id="IPR007110">
    <property type="entry name" value="Ig-like_dom"/>
</dbReference>
<name>A0A8S2TPN8_9BILA</name>
<evidence type="ECO:0000313" key="3">
    <source>
        <dbReference type="Proteomes" id="UP000681967"/>
    </source>
</evidence>
<dbReference type="InterPro" id="IPR036179">
    <property type="entry name" value="Ig-like_dom_sf"/>
</dbReference>
<sequence>PCVVVGKPQPTIKWFKDSIELEKINENLTLDYIEKTDHGLYKCQASNEYTTTNISTFIVVESELFWLT</sequence>
<feature type="non-terminal residue" evidence="2">
    <location>
        <position position="1"/>
    </location>
</feature>
<dbReference type="PROSITE" id="PS50835">
    <property type="entry name" value="IG_LIKE"/>
    <property type="match status" value="1"/>
</dbReference>
<dbReference type="EMBL" id="CAJOBH010035258">
    <property type="protein sequence ID" value="CAF4298857.1"/>
    <property type="molecule type" value="Genomic_DNA"/>
</dbReference>
<dbReference type="Gene3D" id="2.60.40.10">
    <property type="entry name" value="Immunoglobulins"/>
    <property type="match status" value="1"/>
</dbReference>
<evidence type="ECO:0000259" key="1">
    <source>
        <dbReference type="PROSITE" id="PS50835"/>
    </source>
</evidence>
<dbReference type="InterPro" id="IPR003598">
    <property type="entry name" value="Ig_sub2"/>
</dbReference>
<reference evidence="2" key="1">
    <citation type="submission" date="2021-02" db="EMBL/GenBank/DDBJ databases">
        <authorList>
            <person name="Nowell W R."/>
        </authorList>
    </citation>
    <scope>NUCLEOTIDE SEQUENCE</scope>
</reference>
<dbReference type="SUPFAM" id="SSF48726">
    <property type="entry name" value="Immunoglobulin"/>
    <property type="match status" value="1"/>
</dbReference>